<comment type="caution">
    <text evidence="6">The sequence shown here is derived from an EMBL/GenBank/DDBJ whole genome shotgun (WGS) entry which is preliminary data.</text>
</comment>
<dbReference type="InterPro" id="IPR005119">
    <property type="entry name" value="LysR_subst-bd"/>
</dbReference>
<evidence type="ECO:0000313" key="6">
    <source>
        <dbReference type="EMBL" id="MCH6470098.1"/>
    </source>
</evidence>
<evidence type="ECO:0000256" key="4">
    <source>
        <dbReference type="ARBA" id="ARBA00023163"/>
    </source>
</evidence>
<dbReference type="Pfam" id="PF03466">
    <property type="entry name" value="LysR_substrate"/>
    <property type="match status" value="1"/>
</dbReference>
<sequence length="297" mass="31903">MEVRWLEAFVAVAEELHFGRAATRLHMAQSPLSQTVRKLEKDIGVPLFERNTRSVALTAAGRSLLPHAYRALEELEVARQAAHASVGTVYGHLTIGFTGAINHRTLPVLTRVLRRRFPDIALSLQGRVVTGDAVAQLQQGTLDLAFVGLPLDPSPLESRLIAREPLGAVVPVDHPLANSVRLDLGALRDEDFIAMPAGRGSDLERTTTAACVAAGFRPRVVQEIGDPFMILTLVAAGVGVSLVSEGMSEILPHGAVYVPLADPQPYLRHGLAWSPSNPSKVLRVVLDVASEVLPTPS</sequence>
<dbReference type="Gene3D" id="3.40.190.10">
    <property type="entry name" value="Periplasmic binding protein-like II"/>
    <property type="match status" value="2"/>
</dbReference>
<dbReference type="SUPFAM" id="SSF46785">
    <property type="entry name" value="Winged helix' DNA-binding domain"/>
    <property type="match status" value="1"/>
</dbReference>
<dbReference type="PRINTS" id="PR00039">
    <property type="entry name" value="HTHLYSR"/>
</dbReference>
<protein>
    <submittedName>
        <fullName evidence="6">LysR family transcriptional regulator</fullName>
    </submittedName>
</protein>
<dbReference type="InterPro" id="IPR036390">
    <property type="entry name" value="WH_DNA-bd_sf"/>
</dbReference>
<dbReference type="InterPro" id="IPR036388">
    <property type="entry name" value="WH-like_DNA-bd_sf"/>
</dbReference>
<dbReference type="Proteomes" id="UP001202922">
    <property type="component" value="Unassembled WGS sequence"/>
</dbReference>
<dbReference type="InterPro" id="IPR000847">
    <property type="entry name" value="LysR_HTH_N"/>
</dbReference>
<keyword evidence="4" id="KW-0804">Transcription</keyword>
<dbReference type="RefSeq" id="WP_241053609.1">
    <property type="nucleotide sequence ID" value="NZ_JAKZBV010000001.1"/>
</dbReference>
<keyword evidence="3" id="KW-0238">DNA-binding</keyword>
<evidence type="ECO:0000313" key="7">
    <source>
        <dbReference type="Proteomes" id="UP001202922"/>
    </source>
</evidence>
<gene>
    <name evidence="6" type="ORF">L0M17_08930</name>
</gene>
<evidence type="ECO:0000256" key="3">
    <source>
        <dbReference type="ARBA" id="ARBA00023125"/>
    </source>
</evidence>
<dbReference type="Pfam" id="PF00126">
    <property type="entry name" value="HTH_1"/>
    <property type="match status" value="1"/>
</dbReference>
<dbReference type="Gene3D" id="1.10.10.10">
    <property type="entry name" value="Winged helix-like DNA-binding domain superfamily/Winged helix DNA-binding domain"/>
    <property type="match status" value="1"/>
</dbReference>
<organism evidence="6 7">
    <name type="scientific">Sinomonas terrae</name>
    <dbReference type="NCBI Taxonomy" id="2908838"/>
    <lineage>
        <taxon>Bacteria</taxon>
        <taxon>Bacillati</taxon>
        <taxon>Actinomycetota</taxon>
        <taxon>Actinomycetes</taxon>
        <taxon>Micrococcales</taxon>
        <taxon>Micrococcaceae</taxon>
        <taxon>Sinomonas</taxon>
    </lineage>
</organism>
<feature type="domain" description="HTH lysR-type" evidence="5">
    <location>
        <begin position="1"/>
        <end position="58"/>
    </location>
</feature>
<proteinExistence type="inferred from homology"/>
<evidence type="ECO:0000256" key="1">
    <source>
        <dbReference type="ARBA" id="ARBA00009437"/>
    </source>
</evidence>
<dbReference type="CDD" id="cd08414">
    <property type="entry name" value="PBP2_LTTR_aromatics_like"/>
    <property type="match status" value="1"/>
</dbReference>
<accession>A0ABS9U087</accession>
<dbReference type="PROSITE" id="PS50931">
    <property type="entry name" value="HTH_LYSR"/>
    <property type="match status" value="1"/>
</dbReference>
<comment type="similarity">
    <text evidence="1">Belongs to the LysR transcriptional regulatory family.</text>
</comment>
<name>A0ABS9U087_9MICC</name>
<dbReference type="PANTHER" id="PTHR30346:SF0">
    <property type="entry name" value="HCA OPERON TRANSCRIPTIONAL ACTIVATOR HCAR"/>
    <property type="match status" value="1"/>
</dbReference>
<evidence type="ECO:0000259" key="5">
    <source>
        <dbReference type="PROSITE" id="PS50931"/>
    </source>
</evidence>
<evidence type="ECO:0000256" key="2">
    <source>
        <dbReference type="ARBA" id="ARBA00023015"/>
    </source>
</evidence>
<keyword evidence="2" id="KW-0805">Transcription regulation</keyword>
<dbReference type="SUPFAM" id="SSF53850">
    <property type="entry name" value="Periplasmic binding protein-like II"/>
    <property type="match status" value="1"/>
</dbReference>
<dbReference type="EMBL" id="JAKZBV010000001">
    <property type="protein sequence ID" value="MCH6470098.1"/>
    <property type="molecule type" value="Genomic_DNA"/>
</dbReference>
<dbReference type="PANTHER" id="PTHR30346">
    <property type="entry name" value="TRANSCRIPTIONAL DUAL REGULATOR HCAR-RELATED"/>
    <property type="match status" value="1"/>
</dbReference>
<reference evidence="6 7" key="1">
    <citation type="submission" date="2022-03" db="EMBL/GenBank/DDBJ databases">
        <title>Sinomonas sp. isolated from a soil.</title>
        <authorList>
            <person name="Han J."/>
            <person name="Kim D.-U."/>
        </authorList>
    </citation>
    <scope>NUCLEOTIDE SEQUENCE [LARGE SCALE GENOMIC DNA]</scope>
    <source>
        <strain evidence="6 7">5-5</strain>
    </source>
</reference>
<keyword evidence="7" id="KW-1185">Reference proteome</keyword>